<dbReference type="Pfam" id="PF00431">
    <property type="entry name" value="CUB"/>
    <property type="match status" value="1"/>
</dbReference>
<dbReference type="Proteomes" id="UP001562425">
    <property type="component" value="Unassembled WGS sequence"/>
</dbReference>
<dbReference type="InterPro" id="IPR013653">
    <property type="entry name" value="GCN5-like_dom"/>
</dbReference>
<name>A0ABD1CHJ3_CULPP</name>
<evidence type="ECO:0000259" key="3">
    <source>
        <dbReference type="PROSITE" id="PS01180"/>
    </source>
</evidence>
<feature type="domain" description="CUB" evidence="3">
    <location>
        <begin position="248"/>
        <end position="355"/>
    </location>
</feature>
<evidence type="ECO:0000313" key="5">
    <source>
        <dbReference type="EMBL" id="KAL1375587.1"/>
    </source>
</evidence>
<gene>
    <name evidence="5" type="ORF">pipiens_004622</name>
</gene>
<dbReference type="SUPFAM" id="SSF49854">
    <property type="entry name" value="Spermadhesin, CUB domain"/>
    <property type="match status" value="2"/>
</dbReference>
<organism evidence="5 6">
    <name type="scientific">Culex pipiens pipiens</name>
    <name type="common">Northern house mosquito</name>
    <dbReference type="NCBI Taxonomy" id="38569"/>
    <lineage>
        <taxon>Eukaryota</taxon>
        <taxon>Metazoa</taxon>
        <taxon>Ecdysozoa</taxon>
        <taxon>Arthropoda</taxon>
        <taxon>Hexapoda</taxon>
        <taxon>Insecta</taxon>
        <taxon>Pterygota</taxon>
        <taxon>Neoptera</taxon>
        <taxon>Endopterygota</taxon>
        <taxon>Diptera</taxon>
        <taxon>Nematocera</taxon>
        <taxon>Culicoidea</taxon>
        <taxon>Culicidae</taxon>
        <taxon>Culicinae</taxon>
        <taxon>Culicini</taxon>
        <taxon>Culex</taxon>
        <taxon>Culex</taxon>
    </lineage>
</organism>
<dbReference type="InterPro" id="IPR000182">
    <property type="entry name" value="GNAT_dom"/>
</dbReference>
<feature type="domain" description="N-acetyltransferase" evidence="4">
    <location>
        <begin position="84"/>
        <end position="225"/>
    </location>
</feature>
<accession>A0ABD1CHJ3</accession>
<dbReference type="InterPro" id="IPR035914">
    <property type="entry name" value="Sperma_CUB_dom_sf"/>
</dbReference>
<evidence type="ECO:0000256" key="2">
    <source>
        <dbReference type="PROSITE-ProRule" id="PRU00059"/>
    </source>
</evidence>
<keyword evidence="1" id="KW-1015">Disulfide bond</keyword>
<dbReference type="PANTHER" id="PTHR20958">
    <property type="entry name" value="GLYCINE N-ACYLTRANSFERASE-LIKE PROTEIN"/>
    <property type="match status" value="1"/>
</dbReference>
<dbReference type="CDD" id="cd00041">
    <property type="entry name" value="CUB"/>
    <property type="match status" value="1"/>
</dbReference>
<dbReference type="AlphaFoldDB" id="A0ABD1CHJ3"/>
<proteinExistence type="predicted"/>
<evidence type="ECO:0000313" key="6">
    <source>
        <dbReference type="Proteomes" id="UP001562425"/>
    </source>
</evidence>
<reference evidence="5 6" key="1">
    <citation type="submission" date="2024-05" db="EMBL/GenBank/DDBJ databases">
        <title>Culex pipiens pipiens assembly and annotation.</title>
        <authorList>
            <person name="Alout H."/>
            <person name="Durand T."/>
        </authorList>
    </citation>
    <scope>NUCLEOTIDE SEQUENCE [LARGE SCALE GENOMIC DNA]</scope>
    <source>
        <strain evidence="5">HA-2024</strain>
        <tissue evidence="5">Whole body</tissue>
    </source>
</reference>
<keyword evidence="6" id="KW-1185">Reference proteome</keyword>
<feature type="domain" description="CUB" evidence="3">
    <location>
        <begin position="563"/>
        <end position="626"/>
    </location>
</feature>
<dbReference type="Gene3D" id="2.60.120.290">
    <property type="entry name" value="Spermadhesin, CUB domain"/>
    <property type="match status" value="2"/>
</dbReference>
<dbReference type="PROSITE" id="PS51186">
    <property type="entry name" value="GNAT"/>
    <property type="match status" value="1"/>
</dbReference>
<dbReference type="Pfam" id="PF08445">
    <property type="entry name" value="FR47"/>
    <property type="match status" value="1"/>
</dbReference>
<dbReference type="InterPro" id="IPR000859">
    <property type="entry name" value="CUB_dom"/>
</dbReference>
<dbReference type="Gene3D" id="3.40.630.30">
    <property type="match status" value="1"/>
</dbReference>
<dbReference type="PANTHER" id="PTHR20958:SF10">
    <property type="entry name" value="GH05617P-RELATED"/>
    <property type="match status" value="1"/>
</dbReference>
<comment type="caution">
    <text evidence="2">Lacks conserved residue(s) required for the propagation of feature annotation.</text>
</comment>
<sequence length="778" mass="88643">MEQTSDRYELYSYTLEESNDSLLRALKLVDWDYSYRICAILDRHQPALEAVFADHPHCNPLRTPNHVLHLSREKALQLEITLPEGFRLANLDLKHAPQVNQAWPFHCDGSEFTVKRCLAWNTNVGLFNEEDELVGWCLHSNLGFLSYLHVEDRYRNRGFGELMVRAISRKVAEKGLNVYGGVRPDNGPSRRLFQKVGFEQRQAIAWIRMAFCGDGEQFRMENVYNEDATEANSHVSWYVASERRSVECGGVFKRLQNEVQSPDYPEVYGEDLHCEYTFKSPFVCSSRYHFQFVDFELEPSRDCRKDRLVIGDEEVLCGTVIGSKTYNSSNGILTMKFVTDGWGSGRGFRIVVTRQPCDDNEAVKSSTSYTVDTTLQVADDQTIASDEEVIIGSKKVNSRQDIPPEFNPSGYLPPGPSTPPSYPAHTCPPYNPGYFTPVNPGYPCRNCPGTPNYTPNCQNYPQPCYPSYPAYPSYPNNPVYPASPSYPTNPIYPTKPVYPNYPPNNGGGTNSIGGAPPGYQPPQQIHPDVDVTLNVTDVDHPQRQDIPPPPILPPANPTILSCCRNVFSQQRFYLVSPNFPSFETSNANCYYHINRYSPNTCRLIIRFKYFLLGDDRIGCSDAFVEIDGRRICGCRTGMVYTSQWGYLPKFIRVYSRYNRFPRVQGFVLDIYQEPCPPRYTRDIAQNRIDVGPSKPANITTVETNTSSRYTYYFYNMEEEEPLKSQETILQAALRVPEGPSSKFFYPTNVPQYGSCSFTSLDLLRLKLESLWISKPRCY</sequence>
<evidence type="ECO:0000259" key="4">
    <source>
        <dbReference type="PROSITE" id="PS51186"/>
    </source>
</evidence>
<dbReference type="PROSITE" id="PS01180">
    <property type="entry name" value="CUB"/>
    <property type="match status" value="2"/>
</dbReference>
<dbReference type="InterPro" id="IPR053225">
    <property type="entry name" value="Acyl-CoA_N-acyltransferase"/>
</dbReference>
<comment type="caution">
    <text evidence="5">The sequence shown here is derived from an EMBL/GenBank/DDBJ whole genome shotgun (WGS) entry which is preliminary data.</text>
</comment>
<dbReference type="EMBL" id="JBEHCU010012372">
    <property type="protein sequence ID" value="KAL1375587.1"/>
    <property type="molecule type" value="Genomic_DNA"/>
</dbReference>
<dbReference type="InterPro" id="IPR016181">
    <property type="entry name" value="Acyl_CoA_acyltransferase"/>
</dbReference>
<dbReference type="SUPFAM" id="SSF55729">
    <property type="entry name" value="Acyl-CoA N-acyltransferases (Nat)"/>
    <property type="match status" value="1"/>
</dbReference>
<protein>
    <submittedName>
        <fullName evidence="5">Uncharacterized protein</fullName>
    </submittedName>
</protein>
<dbReference type="SMART" id="SM00042">
    <property type="entry name" value="CUB"/>
    <property type="match status" value="1"/>
</dbReference>
<evidence type="ECO:0000256" key="1">
    <source>
        <dbReference type="ARBA" id="ARBA00023157"/>
    </source>
</evidence>